<accession>A0A2N3Y5P3</accession>
<sequence length="143" mass="15661">MMDPAFPTDEDAQSILSFAQAALDAHVQDDLAALRHLMDLNEAHGPAGMYLATVLLAANLDHLLVEPPTGMSIGTDETTGPRDVLDALNFAAAVHAKNRPSADSIWNRLVTEQRPVDLTIAMLHLHKKLRAQGEYPDEPRRPH</sequence>
<reference evidence="1" key="1">
    <citation type="submission" date="2017-12" db="EMBL/GenBank/DDBJ databases">
        <title>Sequencing the genomes of 1000 Actinobacteria strains.</title>
        <authorList>
            <person name="Klenk H.-P."/>
        </authorList>
    </citation>
    <scope>NUCLEOTIDE SEQUENCE [LARGE SCALE GENOMIC DNA]</scope>
    <source>
        <strain evidence="1">DSM 44228</strain>
    </source>
</reference>
<keyword evidence="2" id="KW-1185">Reference proteome</keyword>
<dbReference type="EMBL" id="PJNB01000001">
    <property type="protein sequence ID" value="PKW18239.1"/>
    <property type="molecule type" value="Genomic_DNA"/>
</dbReference>
<dbReference type="Proteomes" id="UP000233786">
    <property type="component" value="Unassembled WGS sequence"/>
</dbReference>
<name>A0A2N3Y5P3_SACSN</name>
<comment type="caution">
    <text evidence="1">The sequence shown here is derived from an EMBL/GenBank/DDBJ whole genome shotgun (WGS) entry which is preliminary data.</text>
</comment>
<dbReference type="RefSeq" id="WP_010314254.1">
    <property type="nucleotide sequence ID" value="NZ_CP061007.1"/>
</dbReference>
<proteinExistence type="predicted"/>
<organism evidence="1 2">
    <name type="scientific">Saccharopolyspora spinosa</name>
    <dbReference type="NCBI Taxonomy" id="60894"/>
    <lineage>
        <taxon>Bacteria</taxon>
        <taxon>Bacillati</taxon>
        <taxon>Actinomycetota</taxon>
        <taxon>Actinomycetes</taxon>
        <taxon>Pseudonocardiales</taxon>
        <taxon>Pseudonocardiaceae</taxon>
        <taxon>Saccharopolyspora</taxon>
    </lineage>
</organism>
<protein>
    <submittedName>
        <fullName evidence="1">Uncharacterized protein</fullName>
    </submittedName>
</protein>
<gene>
    <name evidence="1" type="ORF">A8926_6309</name>
</gene>
<evidence type="ECO:0000313" key="1">
    <source>
        <dbReference type="EMBL" id="PKW18239.1"/>
    </source>
</evidence>
<dbReference type="AlphaFoldDB" id="A0A2N3Y5P3"/>
<evidence type="ECO:0000313" key="2">
    <source>
        <dbReference type="Proteomes" id="UP000233786"/>
    </source>
</evidence>